<sequence>MMKPADYERVFDKAMPLSSTTALTVTEVPDRLEDLLQLLGSAMIEGFGKQKRLTEIHLPMARFPELGSKFWHVPVEDCGELHVLRLFFETPASSAH</sequence>
<protein>
    <submittedName>
        <fullName evidence="1">Uncharacterized protein</fullName>
    </submittedName>
</protein>
<evidence type="ECO:0000313" key="2">
    <source>
        <dbReference type="Proteomes" id="UP000230709"/>
    </source>
</evidence>
<name>A0A2D2CVU1_METT3</name>
<gene>
    <name evidence="1" type="ORF">CQW49_01795</name>
</gene>
<dbReference type="RefSeq" id="WP_003613175.1">
    <property type="nucleotide sequence ID" value="NZ_ADVE02000001.1"/>
</dbReference>
<dbReference type="Proteomes" id="UP000230709">
    <property type="component" value="Chromosome"/>
</dbReference>
<organism evidence="1 2">
    <name type="scientific">Methylosinus trichosporium (strain ATCC 35070 / NCIMB 11131 / UNIQEM 75 / OB3b)</name>
    <dbReference type="NCBI Taxonomy" id="595536"/>
    <lineage>
        <taxon>Bacteria</taxon>
        <taxon>Pseudomonadati</taxon>
        <taxon>Pseudomonadota</taxon>
        <taxon>Alphaproteobacteria</taxon>
        <taxon>Hyphomicrobiales</taxon>
        <taxon>Methylocystaceae</taxon>
        <taxon>Methylosinus</taxon>
    </lineage>
</organism>
<dbReference type="EMBL" id="CP023737">
    <property type="protein sequence ID" value="ATQ66766.1"/>
    <property type="molecule type" value="Genomic_DNA"/>
</dbReference>
<accession>A0A2D2CVU1</accession>
<dbReference type="AlphaFoldDB" id="A0A2D2CVU1"/>
<keyword evidence="2" id="KW-1185">Reference proteome</keyword>
<evidence type="ECO:0000313" key="1">
    <source>
        <dbReference type="EMBL" id="ATQ66766.1"/>
    </source>
</evidence>
<dbReference type="KEGG" id="mtw:CQW49_01795"/>
<reference evidence="2" key="1">
    <citation type="submission" date="2017-10" db="EMBL/GenBank/DDBJ databases">
        <title>Completed PacBio SMRT sequence of Methylosinus trichosporium OB3b reveals presence of a third large plasmid.</title>
        <authorList>
            <person name="Charles T.C."/>
            <person name="Lynch M.D.J."/>
            <person name="Heil J.R."/>
            <person name="Cheng J."/>
        </authorList>
    </citation>
    <scope>NUCLEOTIDE SEQUENCE [LARGE SCALE GENOMIC DNA]</scope>
    <source>
        <strain evidence="2">OB3b</strain>
    </source>
</reference>
<proteinExistence type="predicted"/>